<dbReference type="CDD" id="cd00082">
    <property type="entry name" value="HisKA"/>
    <property type="match status" value="1"/>
</dbReference>
<dbReference type="OrthoDB" id="9792991at2"/>
<feature type="transmembrane region" description="Helical" evidence="14">
    <location>
        <begin position="12"/>
        <end position="35"/>
    </location>
</feature>
<evidence type="ECO:0000256" key="13">
    <source>
        <dbReference type="ARBA" id="ARBA00023136"/>
    </source>
</evidence>
<dbReference type="Pfam" id="PF00512">
    <property type="entry name" value="HisKA"/>
    <property type="match status" value="1"/>
</dbReference>
<proteinExistence type="predicted"/>
<evidence type="ECO:0000256" key="11">
    <source>
        <dbReference type="ARBA" id="ARBA00022989"/>
    </source>
</evidence>
<dbReference type="SMART" id="SM00388">
    <property type="entry name" value="HisKA"/>
    <property type="match status" value="1"/>
</dbReference>
<evidence type="ECO:0000256" key="10">
    <source>
        <dbReference type="ARBA" id="ARBA00022840"/>
    </source>
</evidence>
<comment type="caution">
    <text evidence="16">The sequence shown here is derived from an EMBL/GenBank/DDBJ whole genome shotgun (WGS) entry which is preliminary data.</text>
</comment>
<dbReference type="InterPro" id="IPR003594">
    <property type="entry name" value="HATPase_dom"/>
</dbReference>
<dbReference type="RefSeq" id="WP_138189854.1">
    <property type="nucleotide sequence ID" value="NZ_VBWP01000001.1"/>
</dbReference>
<dbReference type="Gene3D" id="1.10.287.130">
    <property type="match status" value="1"/>
</dbReference>
<evidence type="ECO:0000256" key="6">
    <source>
        <dbReference type="ARBA" id="ARBA00022679"/>
    </source>
</evidence>
<keyword evidence="17" id="KW-1185">Reference proteome</keyword>
<dbReference type="PROSITE" id="PS50109">
    <property type="entry name" value="HIS_KIN"/>
    <property type="match status" value="1"/>
</dbReference>
<keyword evidence="13 14" id="KW-0472">Membrane</keyword>
<feature type="transmembrane region" description="Helical" evidence="14">
    <location>
        <begin position="185"/>
        <end position="205"/>
    </location>
</feature>
<evidence type="ECO:0000256" key="12">
    <source>
        <dbReference type="ARBA" id="ARBA00023012"/>
    </source>
</evidence>
<dbReference type="SMART" id="SM00387">
    <property type="entry name" value="HATPase_c"/>
    <property type="match status" value="1"/>
</dbReference>
<dbReference type="FunFam" id="1.10.287.130:FF:000001">
    <property type="entry name" value="Two-component sensor histidine kinase"/>
    <property type="match status" value="1"/>
</dbReference>
<dbReference type="InterPro" id="IPR036097">
    <property type="entry name" value="HisK_dim/P_sf"/>
</dbReference>
<feature type="transmembrane region" description="Helical" evidence="14">
    <location>
        <begin position="47"/>
        <end position="70"/>
    </location>
</feature>
<keyword evidence="10" id="KW-0067">ATP-binding</keyword>
<dbReference type="SUPFAM" id="SSF47384">
    <property type="entry name" value="Homodimeric domain of signal transducing histidine kinase"/>
    <property type="match status" value="1"/>
</dbReference>
<accession>A0A5R8QHP2</accession>
<dbReference type="InterPro" id="IPR005467">
    <property type="entry name" value="His_kinase_dom"/>
</dbReference>
<dbReference type="InParanoid" id="A0A5R8QHP2"/>
<dbReference type="SUPFAM" id="SSF55874">
    <property type="entry name" value="ATPase domain of HSP90 chaperone/DNA topoisomerase II/histidine kinase"/>
    <property type="match status" value="1"/>
</dbReference>
<dbReference type="PANTHER" id="PTHR45528:SF1">
    <property type="entry name" value="SENSOR HISTIDINE KINASE CPXA"/>
    <property type="match status" value="1"/>
</dbReference>
<dbReference type="EC" id="2.7.13.3" evidence="3"/>
<keyword evidence="12" id="KW-0902">Two-component regulatory system</keyword>
<dbReference type="GO" id="GO:0005524">
    <property type="term" value="F:ATP binding"/>
    <property type="evidence" value="ECO:0007669"/>
    <property type="project" value="UniProtKB-KW"/>
</dbReference>
<evidence type="ECO:0000256" key="8">
    <source>
        <dbReference type="ARBA" id="ARBA00022741"/>
    </source>
</evidence>
<dbReference type="GO" id="GO:0005886">
    <property type="term" value="C:plasma membrane"/>
    <property type="evidence" value="ECO:0007669"/>
    <property type="project" value="UniProtKB-SubCell"/>
</dbReference>
<keyword evidence="7 14" id="KW-0812">Transmembrane</keyword>
<evidence type="ECO:0000256" key="1">
    <source>
        <dbReference type="ARBA" id="ARBA00000085"/>
    </source>
</evidence>
<gene>
    <name evidence="16" type="ORF">FEZ08_01120</name>
</gene>
<keyword evidence="9 16" id="KW-0418">Kinase</keyword>
<dbReference type="EMBL" id="VBWP01000001">
    <property type="protein sequence ID" value="TLG77246.1"/>
    <property type="molecule type" value="Genomic_DNA"/>
</dbReference>
<dbReference type="AlphaFoldDB" id="A0A5R8QHP2"/>
<dbReference type="Pfam" id="PF02518">
    <property type="entry name" value="HATPase_c"/>
    <property type="match status" value="1"/>
</dbReference>
<protein>
    <recommendedName>
        <fullName evidence="3">histidine kinase</fullName>
        <ecNumber evidence="3">2.7.13.3</ecNumber>
    </recommendedName>
</protein>
<evidence type="ECO:0000256" key="9">
    <source>
        <dbReference type="ARBA" id="ARBA00022777"/>
    </source>
</evidence>
<evidence type="ECO:0000256" key="5">
    <source>
        <dbReference type="ARBA" id="ARBA00022553"/>
    </source>
</evidence>
<name>A0A5R8QHP2_9FIRM</name>
<keyword evidence="5" id="KW-0597">Phosphoprotein</keyword>
<organism evidence="16 17">
    <name type="scientific">Culicoidibacter larvae</name>
    <dbReference type="NCBI Taxonomy" id="2579976"/>
    <lineage>
        <taxon>Bacteria</taxon>
        <taxon>Bacillati</taxon>
        <taxon>Bacillota</taxon>
        <taxon>Culicoidibacteria</taxon>
        <taxon>Culicoidibacterales</taxon>
        <taxon>Culicoidibacteraceae</taxon>
        <taxon>Culicoidibacter</taxon>
    </lineage>
</organism>
<feature type="transmembrane region" description="Helical" evidence="14">
    <location>
        <begin position="82"/>
        <end position="105"/>
    </location>
</feature>
<dbReference type="Proteomes" id="UP000306912">
    <property type="component" value="Unassembled WGS sequence"/>
</dbReference>
<evidence type="ECO:0000256" key="3">
    <source>
        <dbReference type="ARBA" id="ARBA00012438"/>
    </source>
</evidence>
<keyword evidence="8" id="KW-0547">Nucleotide-binding</keyword>
<keyword evidence="11 14" id="KW-1133">Transmembrane helix</keyword>
<evidence type="ECO:0000256" key="4">
    <source>
        <dbReference type="ARBA" id="ARBA00022475"/>
    </source>
</evidence>
<feature type="transmembrane region" description="Helical" evidence="14">
    <location>
        <begin position="117"/>
        <end position="138"/>
    </location>
</feature>
<keyword evidence="6" id="KW-0808">Transferase</keyword>
<reference evidence="16 17" key="1">
    <citation type="submission" date="2019-05" db="EMBL/GenBank/DDBJ databases">
        <title>Culicoidintestinum kansasii gen. nov., sp. nov. from the gastrointestinal tract of the biting midge, Culicoides sonorensis.</title>
        <authorList>
            <person name="Neupane S."/>
            <person name="Ghosh A."/>
            <person name="Gunther S."/>
            <person name="Martin K."/>
            <person name="Zurek L."/>
        </authorList>
    </citation>
    <scope>NUCLEOTIDE SEQUENCE [LARGE SCALE GENOMIC DNA]</scope>
    <source>
        <strain evidence="16 17">CS-1</strain>
    </source>
</reference>
<evidence type="ECO:0000256" key="14">
    <source>
        <dbReference type="SAM" id="Phobius"/>
    </source>
</evidence>
<evidence type="ECO:0000256" key="7">
    <source>
        <dbReference type="ARBA" id="ARBA00022692"/>
    </source>
</evidence>
<comment type="catalytic activity">
    <reaction evidence="1">
        <text>ATP + protein L-histidine = ADP + protein N-phospho-L-histidine.</text>
        <dbReference type="EC" id="2.7.13.3"/>
    </reaction>
</comment>
<comment type="subcellular location">
    <subcellularLocation>
        <location evidence="2">Cell membrane</location>
        <topology evidence="2">Multi-pass membrane protein</topology>
    </subcellularLocation>
</comment>
<feature type="domain" description="Histidine kinase" evidence="15">
    <location>
        <begin position="261"/>
        <end position="474"/>
    </location>
</feature>
<evidence type="ECO:0000259" key="15">
    <source>
        <dbReference type="PROSITE" id="PS50109"/>
    </source>
</evidence>
<sequence length="475" mass="52930">MATKSKTINKNILFALVIALLTVMLIVLSVVATVYLDMSASTFRQNLHMQLMLVVLVMGLLILVFSVVSYKRINDTSKTITLSIELILIFIASSALLYTIIPYAISETVISMWNDTLQMAIIIPSSLITGGFCIYMLYQLIGKIKLHRILPDSLLYKGALWLKANIHTVFGKESKLVTLTQKMQVTTVLFLLLEAVLVLLVLLLFWASSYFYLLFVGVIIIVAIIFYWSIQAMLAKINEDNQRIIAEQIKSERMKLELVTNVSHDLRTPLTAITSYIDLLAKEELNEQANQYVDVLSEKSRLLNVLVDDLFDLAKASSGNLELILDQVDVHELVEQTIAEMATEIDSASVKLIVQNDKQGLSIVADGAKLYRALANLIDNALKYAQSNTRIFVKVFTLGEQVMISVQNTANYEMDFVAEEISSRFVRGDKARATEGSGLGLSIAQSFVEACNGTLKIVVDGDMFKVTIGFPLDEK</sequence>
<keyword evidence="4" id="KW-1003">Cell membrane</keyword>
<evidence type="ECO:0000313" key="16">
    <source>
        <dbReference type="EMBL" id="TLG77246.1"/>
    </source>
</evidence>
<dbReference type="Gene3D" id="3.30.565.10">
    <property type="entry name" value="Histidine kinase-like ATPase, C-terminal domain"/>
    <property type="match status" value="1"/>
</dbReference>
<dbReference type="InterPro" id="IPR036890">
    <property type="entry name" value="HATPase_C_sf"/>
</dbReference>
<evidence type="ECO:0000256" key="2">
    <source>
        <dbReference type="ARBA" id="ARBA00004651"/>
    </source>
</evidence>
<dbReference type="GO" id="GO:0000155">
    <property type="term" value="F:phosphorelay sensor kinase activity"/>
    <property type="evidence" value="ECO:0007669"/>
    <property type="project" value="InterPro"/>
</dbReference>
<dbReference type="InterPro" id="IPR050398">
    <property type="entry name" value="HssS/ArlS-like"/>
</dbReference>
<dbReference type="PANTHER" id="PTHR45528">
    <property type="entry name" value="SENSOR HISTIDINE KINASE CPXA"/>
    <property type="match status" value="1"/>
</dbReference>
<feature type="transmembrane region" description="Helical" evidence="14">
    <location>
        <begin position="211"/>
        <end position="230"/>
    </location>
</feature>
<dbReference type="InterPro" id="IPR003661">
    <property type="entry name" value="HisK_dim/P_dom"/>
</dbReference>
<evidence type="ECO:0000313" key="17">
    <source>
        <dbReference type="Proteomes" id="UP000306912"/>
    </source>
</evidence>